<feature type="region of interest" description="Disordered" evidence="1">
    <location>
        <begin position="727"/>
        <end position="801"/>
    </location>
</feature>
<sequence length="827" mass="90321">MMCVLNIFMRKPSLSYGTNGRAVHTVFASPQSSRKKFRGVVNFSKLARSSVFCMTYKRCRNFFSCGQKPRPPRAVLAPLETSGSEIEQDVESEQIQSPKPLKSRVWSFVVQIPWNLAGYLWNIFETYRMIKANESLAEACIESNYETSRIFQTEADKEENNIQHRLRKIARSNSRKPTEKSTDATKHNKEKNKSSFLDVSCFLQKSGTLETRYMRMLSSLCSLTYKVEELSPQVLSRMHRLKLVTCSKPCGQQPVDQAIPGDDVRASNRMAASQAAESYSSQDDVRVPGSFPLLHGAVSNITPLSAEALPSRSEDAGSRLPPTELVSRKLGEAAAAAAALGGRAGEAVVTMARAPFAQSVAEQLETAAEAGGKGAEVAAAKASSSSSGPECPCEWFVADDPVSHTRYFVIQGSDNLGSWITNVTFDPVTFEGAELGVKVHRGVYSAANALYPRFLPMVREHLETSPFATVTFTGHSLGGALATVLLLMYVARGVLDRRSINAVLTEVEGANVSAPAEDTATADLLTKLNLPEGAVRNVVMHRDIVPRAFACDYSVVAPLLARVGVGFREHATLHDSTRGILYSFVGRLMVLQPDSQLTFAAGEGPHPMLPEGPGLYAFRPPGLLPQPGAAAGEVAPSASQRPKTLSAAVMAFMDSPHPLDILSDPRAYGSDGAISRYHNPDNYTRALGAVIRHRQRGSAWTSMVESVTLRRRAVSFVSRAAEQWRCADRPGDSKQRWAGARPAWRRPEQSRWPASAPCAPAELPAREEAEAPRSTESVHKPHSTRRQRPSKPPPTHPPNTYTLSLSLCGPSWMHRVFTALPPNDMIL</sequence>
<evidence type="ECO:0000256" key="1">
    <source>
        <dbReference type="SAM" id="MobiDB-lite"/>
    </source>
</evidence>
<dbReference type="InterPro" id="IPR043367">
    <property type="entry name" value="PLIP1/2/3"/>
</dbReference>
<dbReference type="CDD" id="cd00519">
    <property type="entry name" value="Lipase_3"/>
    <property type="match status" value="1"/>
</dbReference>
<name>A0A061R0W2_9CHLO</name>
<feature type="domain" description="Fungal lipase-type" evidence="2">
    <location>
        <begin position="408"/>
        <end position="552"/>
    </location>
</feature>
<dbReference type="Pfam" id="PF01764">
    <property type="entry name" value="Lipase_3"/>
    <property type="match status" value="1"/>
</dbReference>
<dbReference type="PANTHER" id="PTHR46483:SF4">
    <property type="entry name" value="PHOSPHOLIPASE A1 PLIP2, CHLOROPLASTIC"/>
    <property type="match status" value="1"/>
</dbReference>
<keyword evidence="3" id="KW-0378">Hydrolase</keyword>
<dbReference type="PANTHER" id="PTHR46483">
    <property type="entry name" value="PHOSPHOLIPASE A1 PLIP2, CHLOROPLASTIC"/>
    <property type="match status" value="1"/>
</dbReference>
<accession>A0A061R0W2</accession>
<evidence type="ECO:0000259" key="2">
    <source>
        <dbReference type="Pfam" id="PF01764"/>
    </source>
</evidence>
<protein>
    <submittedName>
        <fullName evidence="3">Alpha beta-hydrolase</fullName>
    </submittedName>
</protein>
<dbReference type="GO" id="GO:0006629">
    <property type="term" value="P:lipid metabolic process"/>
    <property type="evidence" value="ECO:0007669"/>
    <property type="project" value="InterPro"/>
</dbReference>
<feature type="compositionally biased region" description="Basic and acidic residues" evidence="1">
    <location>
        <begin position="764"/>
        <end position="779"/>
    </location>
</feature>
<feature type="region of interest" description="Disordered" evidence="1">
    <location>
        <begin position="166"/>
        <end position="189"/>
    </location>
</feature>
<dbReference type="GO" id="GO:0008970">
    <property type="term" value="F:phospholipase A1 activity"/>
    <property type="evidence" value="ECO:0007669"/>
    <property type="project" value="InterPro"/>
</dbReference>
<reference evidence="3" key="1">
    <citation type="submission" date="2014-05" db="EMBL/GenBank/DDBJ databases">
        <title>The transcriptome of the halophilic microalga Tetraselmis sp. GSL018 isolated from the Great Salt Lake, Utah.</title>
        <authorList>
            <person name="Jinkerson R.E."/>
            <person name="D'Adamo S."/>
            <person name="Posewitz M.C."/>
        </authorList>
    </citation>
    <scope>NUCLEOTIDE SEQUENCE</scope>
    <source>
        <strain evidence="3">GSL018</strain>
    </source>
</reference>
<dbReference type="InterPro" id="IPR002921">
    <property type="entry name" value="Fungal_lipase-type"/>
</dbReference>
<dbReference type="EMBL" id="GBEZ01022704">
    <property type="protein sequence ID" value="JAC64146.1"/>
    <property type="molecule type" value="Transcribed_RNA"/>
</dbReference>
<gene>
    <name evidence="3" type="ORF">TSPGSL018_18952</name>
</gene>
<dbReference type="Gene3D" id="3.40.50.1820">
    <property type="entry name" value="alpha/beta hydrolase"/>
    <property type="match status" value="1"/>
</dbReference>
<feature type="compositionally biased region" description="Basic and acidic residues" evidence="1">
    <location>
        <begin position="176"/>
        <end position="189"/>
    </location>
</feature>
<evidence type="ECO:0000313" key="3">
    <source>
        <dbReference type="EMBL" id="JAC64146.1"/>
    </source>
</evidence>
<proteinExistence type="predicted"/>
<dbReference type="AlphaFoldDB" id="A0A061R0W2"/>
<dbReference type="InterPro" id="IPR029058">
    <property type="entry name" value="AB_hydrolase_fold"/>
</dbReference>
<organism evidence="3">
    <name type="scientific">Tetraselmis sp. GSL018</name>
    <dbReference type="NCBI Taxonomy" id="582737"/>
    <lineage>
        <taxon>Eukaryota</taxon>
        <taxon>Viridiplantae</taxon>
        <taxon>Chlorophyta</taxon>
        <taxon>core chlorophytes</taxon>
        <taxon>Chlorodendrophyceae</taxon>
        <taxon>Chlorodendrales</taxon>
        <taxon>Chlorodendraceae</taxon>
        <taxon>Tetraselmis</taxon>
    </lineage>
</organism>
<dbReference type="SUPFAM" id="SSF53474">
    <property type="entry name" value="alpha/beta-Hydrolases"/>
    <property type="match status" value="1"/>
</dbReference>
<feature type="compositionally biased region" description="Basic residues" evidence="1">
    <location>
        <begin position="780"/>
        <end position="789"/>
    </location>
</feature>